<dbReference type="SUPFAM" id="SSF49842">
    <property type="entry name" value="TNF-like"/>
    <property type="match status" value="1"/>
</dbReference>
<dbReference type="InterPro" id="IPR001073">
    <property type="entry name" value="C1q_dom"/>
</dbReference>
<sequence length="327" mass="35085">MKQLSLILVFVFSILLAQAQMPKAINYQAVARNSSGQAIANQAIKVRLSIVNSAAGNAVIYSETRSVTTNSLGLFNLQIGSAGAVATTGSFTAINWLNNTTTVENLKVELDINNNNSFVDMGVQALVTVPYAFAADQAVNAINIGGHYVDTNTPNTGDILRWNGSAWVATDPVAAAAKRFVGFRAQLTNSILVTGAYNYIPVKFNNDATYSCFDSANVYNPATGVFTAPSSGMYFLNTTMNFYTLGSNYTSNGMMFFYSGSRGILGASGESARIEIVAGKLDSRSLSAIVYLQANEQVTVQLDGINPSVNYPLQLHNECTFQAYKIN</sequence>
<organism evidence="3 4">
    <name type="scientific">Pseudobacter ginsenosidimutans</name>
    <dbReference type="NCBI Taxonomy" id="661488"/>
    <lineage>
        <taxon>Bacteria</taxon>
        <taxon>Pseudomonadati</taxon>
        <taxon>Bacteroidota</taxon>
        <taxon>Chitinophagia</taxon>
        <taxon>Chitinophagales</taxon>
        <taxon>Chitinophagaceae</taxon>
        <taxon>Pseudobacter</taxon>
    </lineage>
</organism>
<name>A0A4Q7N6A0_9BACT</name>
<dbReference type="EMBL" id="SGXA01000001">
    <property type="protein sequence ID" value="RZS76616.1"/>
    <property type="molecule type" value="Genomic_DNA"/>
</dbReference>
<evidence type="ECO:0000256" key="1">
    <source>
        <dbReference type="SAM" id="SignalP"/>
    </source>
</evidence>
<keyword evidence="4" id="KW-1185">Reference proteome</keyword>
<gene>
    <name evidence="3" type="ORF">EV199_2502</name>
</gene>
<dbReference type="RefSeq" id="WP_130540909.1">
    <property type="nucleotide sequence ID" value="NZ_CP042431.1"/>
</dbReference>
<evidence type="ECO:0000259" key="2">
    <source>
        <dbReference type="Pfam" id="PF00386"/>
    </source>
</evidence>
<dbReference type="Pfam" id="PF00386">
    <property type="entry name" value="C1q"/>
    <property type="match status" value="1"/>
</dbReference>
<evidence type="ECO:0000313" key="3">
    <source>
        <dbReference type="EMBL" id="RZS76616.1"/>
    </source>
</evidence>
<dbReference type="InterPro" id="IPR008983">
    <property type="entry name" value="Tumour_necrosis_fac-like_dom"/>
</dbReference>
<reference evidence="3 4" key="1">
    <citation type="submission" date="2019-02" db="EMBL/GenBank/DDBJ databases">
        <title>Genomic Encyclopedia of Type Strains, Phase IV (KMG-IV): sequencing the most valuable type-strain genomes for metagenomic binning, comparative biology and taxonomic classification.</title>
        <authorList>
            <person name="Goeker M."/>
        </authorList>
    </citation>
    <scope>NUCLEOTIDE SEQUENCE [LARGE SCALE GENOMIC DNA]</scope>
    <source>
        <strain evidence="3 4">DSM 18116</strain>
    </source>
</reference>
<feature type="domain" description="C1q" evidence="2">
    <location>
        <begin position="200"/>
        <end position="305"/>
    </location>
</feature>
<accession>A0A4Q7N6A0</accession>
<dbReference type="Gene3D" id="2.60.120.40">
    <property type="match status" value="1"/>
</dbReference>
<feature type="signal peptide" evidence="1">
    <location>
        <begin position="1"/>
        <end position="19"/>
    </location>
</feature>
<protein>
    <submittedName>
        <fullName evidence="3">C1q domain-containing protein</fullName>
    </submittedName>
</protein>
<feature type="chain" id="PRO_5020906497" evidence="1">
    <location>
        <begin position="20"/>
        <end position="327"/>
    </location>
</feature>
<comment type="caution">
    <text evidence="3">The sequence shown here is derived from an EMBL/GenBank/DDBJ whole genome shotgun (WGS) entry which is preliminary data.</text>
</comment>
<proteinExistence type="predicted"/>
<dbReference type="OrthoDB" id="644207at2"/>
<dbReference type="Proteomes" id="UP000293874">
    <property type="component" value="Unassembled WGS sequence"/>
</dbReference>
<keyword evidence="1" id="KW-0732">Signal</keyword>
<evidence type="ECO:0000313" key="4">
    <source>
        <dbReference type="Proteomes" id="UP000293874"/>
    </source>
</evidence>
<dbReference type="AlphaFoldDB" id="A0A4Q7N6A0"/>